<keyword evidence="2" id="KW-1185">Reference proteome</keyword>
<dbReference type="Proteomes" id="UP000195105">
    <property type="component" value="Unassembled WGS sequence"/>
</dbReference>
<sequence length="62" mass="6354">MAHIPAPHSGSPTPRPDVALARGCERCNGWGTVVTPEGRHELCAACQQPTSAPPPAVTAPNS</sequence>
<evidence type="ECO:0000313" key="2">
    <source>
        <dbReference type="Proteomes" id="UP000195105"/>
    </source>
</evidence>
<gene>
    <name evidence="1" type="ORF">CA983_21305</name>
</gene>
<evidence type="ECO:0000313" key="1">
    <source>
        <dbReference type="EMBL" id="OUD01237.1"/>
    </source>
</evidence>
<dbReference type="AlphaFoldDB" id="A0A243S2W1"/>
<accession>A0A243S2W1</accession>
<organism evidence="1 2">
    <name type="scientific">Streptomyces swartbergensis</name>
    <dbReference type="NCBI Taxonomy" id="487165"/>
    <lineage>
        <taxon>Bacteria</taxon>
        <taxon>Bacillati</taxon>
        <taxon>Actinomycetota</taxon>
        <taxon>Actinomycetes</taxon>
        <taxon>Kitasatosporales</taxon>
        <taxon>Streptomycetaceae</taxon>
        <taxon>Streptomyces</taxon>
    </lineage>
</organism>
<reference evidence="1 2" key="1">
    <citation type="submission" date="2017-05" db="EMBL/GenBank/DDBJ databases">
        <title>Biotechnological potential of actinobacteria isolated from South African environments.</title>
        <authorList>
            <person name="Le Roes-Hill M."/>
            <person name="Prins A."/>
            <person name="Durrell K.A."/>
        </authorList>
    </citation>
    <scope>NUCLEOTIDE SEQUENCE [LARGE SCALE GENOMIC DNA]</scope>
    <source>
        <strain evidence="1 2">HMC13</strain>
    </source>
</reference>
<dbReference type="EMBL" id="NGFN01000131">
    <property type="protein sequence ID" value="OUD01237.1"/>
    <property type="molecule type" value="Genomic_DNA"/>
</dbReference>
<comment type="caution">
    <text evidence="1">The sequence shown here is derived from an EMBL/GenBank/DDBJ whole genome shotgun (WGS) entry which is preliminary data.</text>
</comment>
<proteinExistence type="predicted"/>
<protein>
    <submittedName>
        <fullName evidence="1">Uncharacterized protein</fullName>
    </submittedName>
</protein>
<name>A0A243S2W1_9ACTN</name>